<dbReference type="AlphaFoldDB" id="A0A9D4QVL3"/>
<sequence length="57" mass="5925">MIDSAAYGREAVQCKGVIAKCPPLANAGHHHGGDLGPSRADTTYGCPDLYHMAGTLK</sequence>
<dbReference type="Proteomes" id="UP000828390">
    <property type="component" value="Unassembled WGS sequence"/>
</dbReference>
<name>A0A9D4QVL3_DREPO</name>
<comment type="caution">
    <text evidence="1">The sequence shown here is derived from an EMBL/GenBank/DDBJ whole genome shotgun (WGS) entry which is preliminary data.</text>
</comment>
<evidence type="ECO:0000313" key="1">
    <source>
        <dbReference type="EMBL" id="KAH3844633.1"/>
    </source>
</evidence>
<dbReference type="EMBL" id="JAIWYP010000003">
    <property type="protein sequence ID" value="KAH3844633.1"/>
    <property type="molecule type" value="Genomic_DNA"/>
</dbReference>
<keyword evidence="2" id="KW-1185">Reference proteome</keyword>
<protein>
    <submittedName>
        <fullName evidence="1">Uncharacterized protein</fullName>
    </submittedName>
</protein>
<gene>
    <name evidence="1" type="ORF">DPMN_086892</name>
</gene>
<reference evidence="1" key="2">
    <citation type="submission" date="2020-11" db="EMBL/GenBank/DDBJ databases">
        <authorList>
            <person name="McCartney M.A."/>
            <person name="Auch B."/>
            <person name="Kono T."/>
            <person name="Mallez S."/>
            <person name="Becker A."/>
            <person name="Gohl D.M."/>
            <person name="Silverstein K.A.T."/>
            <person name="Koren S."/>
            <person name="Bechman K.B."/>
            <person name="Herman A."/>
            <person name="Abrahante J.E."/>
            <person name="Garbe J."/>
        </authorList>
    </citation>
    <scope>NUCLEOTIDE SEQUENCE</scope>
    <source>
        <strain evidence="1">Duluth1</strain>
        <tissue evidence="1">Whole animal</tissue>
    </source>
</reference>
<organism evidence="1 2">
    <name type="scientific">Dreissena polymorpha</name>
    <name type="common">Zebra mussel</name>
    <name type="synonym">Mytilus polymorpha</name>
    <dbReference type="NCBI Taxonomy" id="45954"/>
    <lineage>
        <taxon>Eukaryota</taxon>
        <taxon>Metazoa</taxon>
        <taxon>Spiralia</taxon>
        <taxon>Lophotrochozoa</taxon>
        <taxon>Mollusca</taxon>
        <taxon>Bivalvia</taxon>
        <taxon>Autobranchia</taxon>
        <taxon>Heteroconchia</taxon>
        <taxon>Euheterodonta</taxon>
        <taxon>Imparidentia</taxon>
        <taxon>Neoheterodontei</taxon>
        <taxon>Myida</taxon>
        <taxon>Dreissenoidea</taxon>
        <taxon>Dreissenidae</taxon>
        <taxon>Dreissena</taxon>
    </lineage>
</organism>
<evidence type="ECO:0000313" key="2">
    <source>
        <dbReference type="Proteomes" id="UP000828390"/>
    </source>
</evidence>
<proteinExistence type="predicted"/>
<accession>A0A9D4QVL3</accession>
<reference evidence="1" key="1">
    <citation type="journal article" date="2019" name="bioRxiv">
        <title>The Genome of the Zebra Mussel, Dreissena polymorpha: A Resource for Invasive Species Research.</title>
        <authorList>
            <person name="McCartney M.A."/>
            <person name="Auch B."/>
            <person name="Kono T."/>
            <person name="Mallez S."/>
            <person name="Zhang Y."/>
            <person name="Obille A."/>
            <person name="Becker A."/>
            <person name="Abrahante J.E."/>
            <person name="Garbe J."/>
            <person name="Badalamenti J.P."/>
            <person name="Herman A."/>
            <person name="Mangelson H."/>
            <person name="Liachko I."/>
            <person name="Sullivan S."/>
            <person name="Sone E.D."/>
            <person name="Koren S."/>
            <person name="Silverstein K.A.T."/>
            <person name="Beckman K.B."/>
            <person name="Gohl D.M."/>
        </authorList>
    </citation>
    <scope>NUCLEOTIDE SEQUENCE</scope>
    <source>
        <strain evidence="1">Duluth1</strain>
        <tissue evidence="1">Whole animal</tissue>
    </source>
</reference>